<dbReference type="Proteomes" id="UP000009224">
    <property type="component" value="Chromosome"/>
</dbReference>
<keyword evidence="4" id="KW-1185">Reference proteome</keyword>
<feature type="domain" description="PPE-PPW subfamily C-terminal" evidence="2">
    <location>
        <begin position="13"/>
        <end position="59"/>
    </location>
</feature>
<dbReference type="HOGENOM" id="CLU_139737_2_0_11"/>
<protein>
    <submittedName>
        <fullName evidence="3">PPE family protein</fullName>
    </submittedName>
</protein>
<evidence type="ECO:0000313" key="3">
    <source>
        <dbReference type="EMBL" id="AEF37686.1"/>
    </source>
</evidence>
<dbReference type="OrthoDB" id="4762536at2"/>
<reference evidence="3 4" key="1">
    <citation type="journal article" date="2011" name="J. Bacteriol.">
        <title>Complete genome sequence of a novel clinical isolate, the nontuberculous Mycobacterium strain JDM601.</title>
        <authorList>
            <person name="Zhang Z.Y."/>
            <person name="Sun Z.Q."/>
            <person name="Wang Z.L."/>
            <person name="Wen Z.L."/>
            <person name="Sun Q.W."/>
            <person name="Zhu Z.Q."/>
            <person name="Song Y.Z."/>
            <person name="Zhao J.W."/>
            <person name="Wang H.H."/>
            <person name="Zhang S.L."/>
            <person name="Guo X.K."/>
        </authorList>
    </citation>
    <scope>NUCLEOTIDE SEQUENCE [LARGE SCALE GENOMIC DNA]</scope>
    <source>
        <strain evidence="3 4">JDM601</strain>
    </source>
</reference>
<gene>
    <name evidence="3" type="ordered locus">JDM601_3686</name>
</gene>
<evidence type="ECO:0000256" key="1">
    <source>
        <dbReference type="SAM" id="MobiDB-lite"/>
    </source>
</evidence>
<name>F5Z2B9_MYCSD</name>
<evidence type="ECO:0000313" key="4">
    <source>
        <dbReference type="Proteomes" id="UP000009224"/>
    </source>
</evidence>
<dbReference type="RefSeq" id="WP_013830611.1">
    <property type="nucleotide sequence ID" value="NC_015576.1"/>
</dbReference>
<proteinExistence type="predicted"/>
<accession>F5Z2B9</accession>
<dbReference type="AlphaFoldDB" id="F5Z2B9"/>
<feature type="region of interest" description="Disordered" evidence="1">
    <location>
        <begin position="1"/>
        <end position="65"/>
    </location>
</feature>
<dbReference type="Pfam" id="PF18878">
    <property type="entry name" value="PPE-PPW"/>
    <property type="match status" value="1"/>
</dbReference>
<sequence length="65" mass="6468">MKVAVEPSETAAQASDRGAGSGGFPGAQAKRERAAAGMTALTVNGFSHGPTVPLLPESWNDGADA</sequence>
<dbReference type="KEGG" id="mjd:JDM601_3686"/>
<dbReference type="InterPro" id="IPR043641">
    <property type="entry name" value="PPE-PPW_C"/>
</dbReference>
<organism evidence="3 4">
    <name type="scientific">Mycolicibacter sinensis (strain JDM601)</name>
    <name type="common">Mycobacterium sinense</name>
    <dbReference type="NCBI Taxonomy" id="875328"/>
    <lineage>
        <taxon>Bacteria</taxon>
        <taxon>Bacillati</taxon>
        <taxon>Actinomycetota</taxon>
        <taxon>Actinomycetes</taxon>
        <taxon>Mycobacteriales</taxon>
        <taxon>Mycobacteriaceae</taxon>
        <taxon>Mycolicibacter</taxon>
    </lineage>
</organism>
<evidence type="ECO:0000259" key="2">
    <source>
        <dbReference type="Pfam" id="PF18878"/>
    </source>
</evidence>
<dbReference type="EMBL" id="CP002329">
    <property type="protein sequence ID" value="AEF37686.1"/>
    <property type="molecule type" value="Genomic_DNA"/>
</dbReference>